<keyword evidence="1" id="KW-1133">Transmembrane helix</keyword>
<dbReference type="AlphaFoldDB" id="A0A7X0F2F4"/>
<protein>
    <submittedName>
        <fullName evidence="2">Putative membrane protein YfhO</fullName>
    </submittedName>
</protein>
<organism evidence="2 3">
    <name type="scientific">Nonomuraea muscovyensis</name>
    <dbReference type="NCBI Taxonomy" id="1124761"/>
    <lineage>
        <taxon>Bacteria</taxon>
        <taxon>Bacillati</taxon>
        <taxon>Actinomycetota</taxon>
        <taxon>Actinomycetes</taxon>
        <taxon>Streptosporangiales</taxon>
        <taxon>Streptosporangiaceae</taxon>
        <taxon>Nonomuraea</taxon>
    </lineage>
</organism>
<keyword evidence="1" id="KW-0472">Membrane</keyword>
<sequence length="96" mass="10845">MLVIAVFLWNVLVFPFFLLAIPPHLVALMFLGMWPPGWLFPVWVLILLLVVQVIAARWIGRNKGVTDRRQLARGIRIALWGSMALVAAQGIMDLLI</sequence>
<reference evidence="2 3" key="1">
    <citation type="submission" date="2020-08" db="EMBL/GenBank/DDBJ databases">
        <title>Sequencing the genomes of 1000 actinobacteria strains.</title>
        <authorList>
            <person name="Klenk H.-P."/>
        </authorList>
    </citation>
    <scope>NUCLEOTIDE SEQUENCE [LARGE SCALE GENOMIC DNA]</scope>
    <source>
        <strain evidence="2 3">DSM 45913</strain>
    </source>
</reference>
<gene>
    <name evidence="2" type="ORF">FHU36_006753</name>
</gene>
<feature type="transmembrane region" description="Helical" evidence="1">
    <location>
        <begin position="38"/>
        <end position="59"/>
    </location>
</feature>
<keyword evidence="1" id="KW-0812">Transmembrane</keyword>
<dbReference type="EMBL" id="JACHJB010000003">
    <property type="protein sequence ID" value="MBB6350181.1"/>
    <property type="molecule type" value="Genomic_DNA"/>
</dbReference>
<comment type="caution">
    <text evidence="2">The sequence shown here is derived from an EMBL/GenBank/DDBJ whole genome shotgun (WGS) entry which is preliminary data.</text>
</comment>
<accession>A0A7X0F2F4</accession>
<name>A0A7X0F2F4_9ACTN</name>
<feature type="transmembrane region" description="Helical" evidence="1">
    <location>
        <begin position="7"/>
        <end position="32"/>
    </location>
</feature>
<dbReference type="Proteomes" id="UP000583800">
    <property type="component" value="Unassembled WGS sequence"/>
</dbReference>
<evidence type="ECO:0000256" key="1">
    <source>
        <dbReference type="SAM" id="Phobius"/>
    </source>
</evidence>
<evidence type="ECO:0000313" key="2">
    <source>
        <dbReference type="EMBL" id="MBB6350181.1"/>
    </source>
</evidence>
<dbReference type="RefSeq" id="WP_185088021.1">
    <property type="nucleotide sequence ID" value="NZ_JACHJB010000003.1"/>
</dbReference>
<evidence type="ECO:0000313" key="3">
    <source>
        <dbReference type="Proteomes" id="UP000583800"/>
    </source>
</evidence>
<proteinExistence type="predicted"/>
<keyword evidence="3" id="KW-1185">Reference proteome</keyword>
<feature type="transmembrane region" description="Helical" evidence="1">
    <location>
        <begin position="71"/>
        <end position="92"/>
    </location>
</feature>